<protein>
    <submittedName>
        <fullName evidence="2">Uncharacterized protein</fullName>
    </submittedName>
</protein>
<reference evidence="2 3" key="1">
    <citation type="submission" date="2019-07" db="EMBL/GenBank/DDBJ databases">
        <title>Whole genome shotgun sequence of Myxococcus virescens NBRC 100334.</title>
        <authorList>
            <person name="Hosoyama A."/>
            <person name="Uohara A."/>
            <person name="Ohji S."/>
            <person name="Ichikawa N."/>
        </authorList>
    </citation>
    <scope>NUCLEOTIDE SEQUENCE [LARGE SCALE GENOMIC DNA]</scope>
    <source>
        <strain evidence="2 3">NBRC 100334</strain>
    </source>
</reference>
<evidence type="ECO:0000313" key="3">
    <source>
        <dbReference type="Proteomes" id="UP000321224"/>
    </source>
</evidence>
<dbReference type="EMBL" id="BJVY01000020">
    <property type="protein sequence ID" value="GEL71921.1"/>
    <property type="molecule type" value="Genomic_DNA"/>
</dbReference>
<accession>A0A511HEF4</accession>
<evidence type="ECO:0000256" key="1">
    <source>
        <dbReference type="SAM" id="MobiDB-lite"/>
    </source>
</evidence>
<name>A0A511HEF4_9BACT</name>
<evidence type="ECO:0000313" key="2">
    <source>
        <dbReference type="EMBL" id="GEL71921.1"/>
    </source>
</evidence>
<feature type="region of interest" description="Disordered" evidence="1">
    <location>
        <begin position="1"/>
        <end position="104"/>
    </location>
</feature>
<feature type="compositionally biased region" description="Low complexity" evidence="1">
    <location>
        <begin position="67"/>
        <end position="77"/>
    </location>
</feature>
<proteinExistence type="predicted"/>
<comment type="caution">
    <text evidence="2">The sequence shown here is derived from an EMBL/GenBank/DDBJ whole genome shotgun (WGS) entry which is preliminary data.</text>
</comment>
<gene>
    <name evidence="2" type="ORF">MVI01_37050</name>
</gene>
<sequence length="139" mass="13364">MSRGGEAGRAPPPTGVSVGGTGTSGVTARIPPSSPKSILATGGADDGSGSNGCELPDTAGAHRPEPESSGSVSGSSPLKYCPGASPPNIPSASGSALTGAGGGGVMLSAAGIEGSVTAAVRFGRFVEAIWMKRVSRLMP</sequence>
<dbReference type="Proteomes" id="UP000321224">
    <property type="component" value="Unassembled WGS sequence"/>
</dbReference>
<organism evidence="2 3">
    <name type="scientific">Myxococcus virescens</name>
    <dbReference type="NCBI Taxonomy" id="83456"/>
    <lineage>
        <taxon>Bacteria</taxon>
        <taxon>Pseudomonadati</taxon>
        <taxon>Myxococcota</taxon>
        <taxon>Myxococcia</taxon>
        <taxon>Myxococcales</taxon>
        <taxon>Cystobacterineae</taxon>
        <taxon>Myxococcaceae</taxon>
        <taxon>Myxococcus</taxon>
    </lineage>
</organism>
<dbReference type="AlphaFoldDB" id="A0A511HEF4"/>